<evidence type="ECO:0000313" key="2">
    <source>
        <dbReference type="EMBL" id="PAV05980.1"/>
    </source>
</evidence>
<accession>A0A2A2H9N7</accession>
<evidence type="ECO:0000313" key="3">
    <source>
        <dbReference type="Proteomes" id="UP000217784"/>
    </source>
</evidence>
<dbReference type="RefSeq" id="WP_069583432.1">
    <property type="nucleotide sequence ID" value="NZ_LMVM01000001.1"/>
</dbReference>
<gene>
    <name evidence="2" type="ORF">ASJ80_14115</name>
</gene>
<dbReference type="EMBL" id="LMVM01000001">
    <property type="protein sequence ID" value="PAV05980.1"/>
    <property type="molecule type" value="Genomic_DNA"/>
</dbReference>
<keyword evidence="1" id="KW-0812">Transmembrane</keyword>
<sequence>MNQKYKILSVILIIAIGLGGYYGYEQYNLSKTQEYLQISLTHKIAASNYSNQASVYENKNDYANAAIMFQKSSDEISKALKSDSDALTHASGVYTEYINSDILVLQTTSKLLDFQIYLNKVKNNDLNQGQEKVDPVDLYPHINQLKEDISVYKNNENKIISANPEKFKFLNSSS</sequence>
<dbReference type="AlphaFoldDB" id="A0A2A2H9N7"/>
<feature type="transmembrane region" description="Helical" evidence="1">
    <location>
        <begin position="7"/>
        <end position="24"/>
    </location>
</feature>
<dbReference type="OrthoDB" id="376822at2157"/>
<evidence type="ECO:0000256" key="1">
    <source>
        <dbReference type="SAM" id="Phobius"/>
    </source>
</evidence>
<organism evidence="2 3">
    <name type="scientific">Methanobacterium bryantii</name>
    <dbReference type="NCBI Taxonomy" id="2161"/>
    <lineage>
        <taxon>Archaea</taxon>
        <taxon>Methanobacteriati</taxon>
        <taxon>Methanobacteriota</taxon>
        <taxon>Methanomada group</taxon>
        <taxon>Methanobacteria</taxon>
        <taxon>Methanobacteriales</taxon>
        <taxon>Methanobacteriaceae</taxon>
        <taxon>Methanobacterium</taxon>
    </lineage>
</organism>
<comment type="caution">
    <text evidence="2">The sequence shown here is derived from an EMBL/GenBank/DDBJ whole genome shotgun (WGS) entry which is preliminary data.</text>
</comment>
<protein>
    <submittedName>
        <fullName evidence="2">Uncharacterized protein</fullName>
    </submittedName>
</protein>
<dbReference type="Proteomes" id="UP000217784">
    <property type="component" value="Unassembled WGS sequence"/>
</dbReference>
<name>A0A2A2H9N7_METBR</name>
<reference evidence="2 3" key="1">
    <citation type="journal article" date="2017" name="BMC Genomics">
        <title>Genomic analysis of methanogenic archaea reveals a shift towards energy conservation.</title>
        <authorList>
            <person name="Gilmore S.P."/>
            <person name="Henske J.K."/>
            <person name="Sexton J.A."/>
            <person name="Solomon K.V."/>
            <person name="Seppala S."/>
            <person name="Yoo J.I."/>
            <person name="Huyett L.M."/>
            <person name="Pressman A."/>
            <person name="Cogan J.Z."/>
            <person name="Kivenson V."/>
            <person name="Peng X."/>
            <person name="Tan Y."/>
            <person name="Valentine D.L."/>
            <person name="O'Malley M.A."/>
        </authorList>
    </citation>
    <scope>NUCLEOTIDE SEQUENCE [LARGE SCALE GENOMIC DNA]</scope>
    <source>
        <strain evidence="2 3">M.o.H.</strain>
    </source>
</reference>
<keyword evidence="3" id="KW-1185">Reference proteome</keyword>
<proteinExistence type="predicted"/>
<keyword evidence="1" id="KW-0472">Membrane</keyword>
<keyword evidence="1" id="KW-1133">Transmembrane helix</keyword>